<dbReference type="Pfam" id="PF13449">
    <property type="entry name" value="Phytase-like"/>
    <property type="match status" value="1"/>
</dbReference>
<keyword evidence="1" id="KW-0732">Signal</keyword>
<dbReference type="OrthoDB" id="9758957at2"/>
<dbReference type="STRING" id="394193.SAMN04489732_114134"/>
<feature type="chain" id="PRO_5038763706" evidence="1">
    <location>
        <begin position="26"/>
        <end position="544"/>
    </location>
</feature>
<dbReference type="PANTHER" id="PTHR37957:SF1">
    <property type="entry name" value="PHYTASE-LIKE DOMAIN-CONTAINING PROTEIN"/>
    <property type="match status" value="1"/>
</dbReference>
<feature type="domain" description="Phytase-like" evidence="2">
    <location>
        <begin position="141"/>
        <end position="420"/>
    </location>
</feature>
<dbReference type="InterPro" id="IPR027372">
    <property type="entry name" value="Phytase-like_dom"/>
</dbReference>
<evidence type="ECO:0000256" key="1">
    <source>
        <dbReference type="SAM" id="SignalP"/>
    </source>
</evidence>
<evidence type="ECO:0000313" key="3">
    <source>
        <dbReference type="EMBL" id="SEP50419.1"/>
    </source>
</evidence>
<dbReference type="AlphaFoldDB" id="A0A1H8YE51"/>
<dbReference type="Proteomes" id="UP000198582">
    <property type="component" value="Unassembled WGS sequence"/>
</dbReference>
<proteinExistence type="predicted"/>
<name>A0A1H8YE51_9PSEU</name>
<dbReference type="Pfam" id="PF17963">
    <property type="entry name" value="Big_9"/>
    <property type="match status" value="1"/>
</dbReference>
<dbReference type="SUPFAM" id="SSF75011">
    <property type="entry name" value="3-carboxy-cis,cis-mucoante lactonizing enzyme"/>
    <property type="match status" value="1"/>
</dbReference>
<dbReference type="RefSeq" id="WP_091622291.1">
    <property type="nucleotide sequence ID" value="NZ_FOEF01000014.1"/>
</dbReference>
<evidence type="ECO:0000259" key="2">
    <source>
        <dbReference type="Pfam" id="PF13449"/>
    </source>
</evidence>
<evidence type="ECO:0000313" key="4">
    <source>
        <dbReference type="Proteomes" id="UP000198582"/>
    </source>
</evidence>
<protein>
    <submittedName>
        <fullName evidence="3">Esterase-like activity of phytase</fullName>
    </submittedName>
</protein>
<reference evidence="4" key="1">
    <citation type="submission" date="2016-10" db="EMBL/GenBank/DDBJ databases">
        <authorList>
            <person name="Varghese N."/>
            <person name="Submissions S."/>
        </authorList>
    </citation>
    <scope>NUCLEOTIDE SEQUENCE [LARGE SCALE GENOMIC DNA]</scope>
    <source>
        <strain evidence="4">DSM 44993</strain>
    </source>
</reference>
<sequence length="544" mass="56925">MKRVRFGVVAGLLALPLVATGTASGAAPGNGHQSAARDDHYRARSGQTLQVRGDGVLGNDALGAHGRTVASGGAVVRHTAPAHGSLAIGADGTFRYTPAPGFHGQDTFTYTATDAVRLYPTNLPPLATVGGVPLTGGAFGSALTPVPGAPGEFYGLTDRGPNVDAPDGSKVEPLPAFDPAIGRFRLRDGKAVLEKRIPLRAADGSPYNGQVSTTADTGEKIVDLNGKPLPASANGYDSEGLVAQRDGTFWVSDEYGPFITHFRADGRAIERLSPFDGSLPKELKYRVPNKGMEGLALTPDGRTLVGIMQSALQQPDLTKKPGNVTTLRIVTVDLKTRATHEYLYLLDNPDDTGTAVSEITALSSTKFLVDERDGHVEPAAYKKLFEIDLSGATDVGPGEKVKDAPYDAAKGGLLVGADQKSIDAYVGKDTTDEAVNDLAKVGVRAVSKKLYLDLGALVTNLDPAGGFFGHDKVEGVATTDGGRTLVISNDNDFGIDAVANTAAPYTLHPKTLPDGRQDDGEYLAVDTTKLPARTSTATVTIDVR</sequence>
<organism evidence="3 4">
    <name type="scientific">Amycolatopsis saalfeldensis</name>
    <dbReference type="NCBI Taxonomy" id="394193"/>
    <lineage>
        <taxon>Bacteria</taxon>
        <taxon>Bacillati</taxon>
        <taxon>Actinomycetota</taxon>
        <taxon>Actinomycetes</taxon>
        <taxon>Pseudonocardiales</taxon>
        <taxon>Pseudonocardiaceae</taxon>
        <taxon>Amycolatopsis</taxon>
    </lineage>
</organism>
<keyword evidence="4" id="KW-1185">Reference proteome</keyword>
<gene>
    <name evidence="3" type="ORF">SAMN04489732_114134</name>
</gene>
<dbReference type="Gene3D" id="2.60.40.3440">
    <property type="match status" value="1"/>
</dbReference>
<feature type="signal peptide" evidence="1">
    <location>
        <begin position="1"/>
        <end position="25"/>
    </location>
</feature>
<dbReference type="PANTHER" id="PTHR37957">
    <property type="entry name" value="BLR7070 PROTEIN"/>
    <property type="match status" value="1"/>
</dbReference>
<accession>A0A1H8YE51</accession>
<dbReference type="EMBL" id="FOEF01000014">
    <property type="protein sequence ID" value="SEP50419.1"/>
    <property type="molecule type" value="Genomic_DNA"/>
</dbReference>